<feature type="signal peptide" evidence="2">
    <location>
        <begin position="1"/>
        <end position="19"/>
    </location>
</feature>
<evidence type="ECO:0000313" key="3">
    <source>
        <dbReference type="EMBL" id="KAJ3648595.1"/>
    </source>
</evidence>
<keyword evidence="2" id="KW-0732">Signal</keyword>
<proteinExistence type="predicted"/>
<dbReference type="Proteomes" id="UP001168821">
    <property type="component" value="Unassembled WGS sequence"/>
</dbReference>
<gene>
    <name evidence="3" type="ORF">Zmor_020388</name>
</gene>
<name>A0AA38I329_9CUCU</name>
<feature type="region of interest" description="Disordered" evidence="1">
    <location>
        <begin position="69"/>
        <end position="88"/>
    </location>
</feature>
<comment type="caution">
    <text evidence="3">The sequence shown here is derived from an EMBL/GenBank/DDBJ whole genome shotgun (WGS) entry which is preliminary data.</text>
</comment>
<feature type="chain" id="PRO_5041252339" evidence="2">
    <location>
        <begin position="20"/>
        <end position="122"/>
    </location>
</feature>
<keyword evidence="4" id="KW-1185">Reference proteome</keyword>
<dbReference type="AlphaFoldDB" id="A0AA38I329"/>
<reference evidence="3" key="1">
    <citation type="journal article" date="2023" name="G3 (Bethesda)">
        <title>Whole genome assemblies of Zophobas morio and Tenebrio molitor.</title>
        <authorList>
            <person name="Kaur S."/>
            <person name="Stinson S.A."/>
            <person name="diCenzo G.C."/>
        </authorList>
    </citation>
    <scope>NUCLEOTIDE SEQUENCE</scope>
    <source>
        <strain evidence="3">QUZm001</strain>
    </source>
</reference>
<evidence type="ECO:0000313" key="4">
    <source>
        <dbReference type="Proteomes" id="UP001168821"/>
    </source>
</evidence>
<sequence>MKIVFLAAILVEWTYCVGAQNQTIFVDGGTTAMAEMTSTTSVNVDFTSTVVSNVTDNYIVMTTNADELNNNPSLNTSPTTYKDIDSSTTTTDPITTVEPLSGGTVLYASRYVLILLPILFLM</sequence>
<evidence type="ECO:0000256" key="2">
    <source>
        <dbReference type="SAM" id="SignalP"/>
    </source>
</evidence>
<protein>
    <submittedName>
        <fullName evidence="3">Uncharacterized protein</fullName>
    </submittedName>
</protein>
<evidence type="ECO:0000256" key="1">
    <source>
        <dbReference type="SAM" id="MobiDB-lite"/>
    </source>
</evidence>
<dbReference type="EMBL" id="JALNTZ010000006">
    <property type="protein sequence ID" value="KAJ3648595.1"/>
    <property type="molecule type" value="Genomic_DNA"/>
</dbReference>
<accession>A0AA38I329</accession>
<organism evidence="3 4">
    <name type="scientific">Zophobas morio</name>
    <dbReference type="NCBI Taxonomy" id="2755281"/>
    <lineage>
        <taxon>Eukaryota</taxon>
        <taxon>Metazoa</taxon>
        <taxon>Ecdysozoa</taxon>
        <taxon>Arthropoda</taxon>
        <taxon>Hexapoda</taxon>
        <taxon>Insecta</taxon>
        <taxon>Pterygota</taxon>
        <taxon>Neoptera</taxon>
        <taxon>Endopterygota</taxon>
        <taxon>Coleoptera</taxon>
        <taxon>Polyphaga</taxon>
        <taxon>Cucujiformia</taxon>
        <taxon>Tenebrionidae</taxon>
        <taxon>Zophobas</taxon>
    </lineage>
</organism>